<organism evidence="3 4">
    <name type="scientific">Vitrella brassicaformis (strain CCMP3155)</name>
    <dbReference type="NCBI Taxonomy" id="1169540"/>
    <lineage>
        <taxon>Eukaryota</taxon>
        <taxon>Sar</taxon>
        <taxon>Alveolata</taxon>
        <taxon>Colpodellida</taxon>
        <taxon>Vitrellaceae</taxon>
        <taxon>Vitrella</taxon>
    </lineage>
</organism>
<feature type="signal peptide" evidence="2">
    <location>
        <begin position="1"/>
        <end position="15"/>
    </location>
</feature>
<name>A0A0G4EL69_VITBC</name>
<feature type="chain" id="PRO_5012068168" evidence="2">
    <location>
        <begin position="16"/>
        <end position="518"/>
    </location>
</feature>
<accession>A0A0G4EL69</accession>
<protein>
    <submittedName>
        <fullName evidence="3">Uncharacterized protein</fullName>
    </submittedName>
</protein>
<evidence type="ECO:0000256" key="2">
    <source>
        <dbReference type="SAM" id="SignalP"/>
    </source>
</evidence>
<gene>
    <name evidence="3" type="ORF">Vbra_5135</name>
</gene>
<feature type="region of interest" description="Disordered" evidence="1">
    <location>
        <begin position="14"/>
        <end position="49"/>
    </location>
</feature>
<dbReference type="InParanoid" id="A0A0G4EL69"/>
<proteinExistence type="predicted"/>
<dbReference type="VEuPathDB" id="CryptoDB:Vbra_5135"/>
<reference evidence="3 4" key="1">
    <citation type="submission" date="2014-11" db="EMBL/GenBank/DDBJ databases">
        <authorList>
            <person name="Zhu J."/>
            <person name="Qi W."/>
            <person name="Song R."/>
        </authorList>
    </citation>
    <scope>NUCLEOTIDE SEQUENCE [LARGE SCALE GENOMIC DNA]</scope>
</reference>
<feature type="region of interest" description="Disordered" evidence="1">
    <location>
        <begin position="66"/>
        <end position="87"/>
    </location>
</feature>
<evidence type="ECO:0000313" key="4">
    <source>
        <dbReference type="Proteomes" id="UP000041254"/>
    </source>
</evidence>
<dbReference type="PhylomeDB" id="A0A0G4EL69"/>
<feature type="compositionally biased region" description="Pro residues" evidence="1">
    <location>
        <begin position="17"/>
        <end position="27"/>
    </location>
</feature>
<dbReference type="EMBL" id="CDMY01000264">
    <property type="protein sequence ID" value="CEL98156.1"/>
    <property type="molecule type" value="Genomic_DNA"/>
</dbReference>
<evidence type="ECO:0000256" key="1">
    <source>
        <dbReference type="SAM" id="MobiDB-lite"/>
    </source>
</evidence>
<dbReference type="Proteomes" id="UP000041254">
    <property type="component" value="Unassembled WGS sequence"/>
</dbReference>
<evidence type="ECO:0000313" key="3">
    <source>
        <dbReference type="EMBL" id="CEL98156.1"/>
    </source>
</evidence>
<feature type="compositionally biased region" description="Polar residues" evidence="1">
    <location>
        <begin position="40"/>
        <end position="49"/>
    </location>
</feature>
<sequence>MWCLDVLVTIIEATAAPPAPTQPPPNTDQPDRQGDAAATQRPSEMRQSASRLETFAFEEVQLSATEEQQLERKRHPLPPRPTEPLTLPSLKAVTGAVREHPVLADRGWRMSSLETVDQEGWDAYSLGRFIRSSRCLRRVGGHLPGEQWATVLDHIPMADEKQQEPLRQLQSVGTIELGGNPHEARAAVDRLQAALTSRGCRCSLSELVVALDFNDIDSSVLPLLQSLASLHSSCCRPDAEIVFEATSIRSLDLSLFYSEDFPINPSRLFKMAIQTAARKADGVRYAISQHDLTHPVDNPIETAIEIAKTLSFDNVTAVRVCNAFSSVPPPGTPSPRPAIINHLQPFPGARSLDIVSAVGGAAGRLLAQKMPRGVGVVWFEPPVSGEDRRGVLEGLGEEREVGRVSVSPFNAVSLTEDPFDGWRSDSFPSIGDISMVLSVPDDLEPSSAAERIRDGMSSIVGGGVRGLRSLTVHVRGNGAVRSAIEQLLCTHTCTEVGSNFITTRHRGSTIEVTARRRS</sequence>
<keyword evidence="2" id="KW-0732">Signal</keyword>
<keyword evidence="4" id="KW-1185">Reference proteome</keyword>
<dbReference type="AlphaFoldDB" id="A0A0G4EL69"/>